<evidence type="ECO:0000313" key="6">
    <source>
        <dbReference type="Proteomes" id="UP000308730"/>
    </source>
</evidence>
<dbReference type="GO" id="GO:0005770">
    <property type="term" value="C:late endosome"/>
    <property type="evidence" value="ECO:0007669"/>
    <property type="project" value="TreeGrafter"/>
</dbReference>
<evidence type="ECO:0000313" key="5">
    <source>
        <dbReference type="EMBL" id="THH28379.1"/>
    </source>
</evidence>
<dbReference type="Proteomes" id="UP000308730">
    <property type="component" value="Unassembled WGS sequence"/>
</dbReference>
<evidence type="ECO:0000256" key="1">
    <source>
        <dbReference type="ARBA" id="ARBA00009422"/>
    </source>
</evidence>
<evidence type="ECO:0000256" key="2">
    <source>
        <dbReference type="SAM" id="MobiDB-lite"/>
    </source>
</evidence>
<name>A0A4S4MQV9_9APHY</name>
<dbReference type="PANTHER" id="PTHR12616:SF8">
    <property type="entry name" value="VACUOLAR PROTEIN SORTING-ASSOCIATED PROTEIN 8 HOMOLOG"/>
    <property type="match status" value="1"/>
</dbReference>
<evidence type="ECO:0000259" key="3">
    <source>
        <dbReference type="Pfam" id="PF12816"/>
    </source>
</evidence>
<dbReference type="EMBL" id="SGPM01000182">
    <property type="protein sequence ID" value="THH28379.1"/>
    <property type="molecule type" value="Genomic_DNA"/>
</dbReference>
<dbReference type="Pfam" id="PF25066">
    <property type="entry name" value="TPR_VPS8_2"/>
    <property type="match status" value="1"/>
</dbReference>
<dbReference type="InterPro" id="IPR059070">
    <property type="entry name" value="TPR_VPS8_2"/>
</dbReference>
<dbReference type="Pfam" id="PF12816">
    <property type="entry name" value="TPR_Vps8"/>
    <property type="match status" value="1"/>
</dbReference>
<gene>
    <name evidence="5" type="ORF">EUX98_g5796</name>
</gene>
<feature type="domain" description="VPS8-like TPR-like repeats" evidence="4">
    <location>
        <begin position="1294"/>
        <end position="1467"/>
    </location>
</feature>
<dbReference type="InterPro" id="IPR025941">
    <property type="entry name" value="Vps8_central_dom"/>
</dbReference>
<dbReference type="InterPro" id="IPR036322">
    <property type="entry name" value="WD40_repeat_dom_sf"/>
</dbReference>
<dbReference type="PANTHER" id="PTHR12616">
    <property type="entry name" value="VACUOLAR PROTEIN SORTING VPS41"/>
    <property type="match status" value="1"/>
</dbReference>
<dbReference type="InterPro" id="IPR045111">
    <property type="entry name" value="Vps41/Vps8"/>
</dbReference>
<accession>A0A4S4MQV9</accession>
<dbReference type="GO" id="GO:0030897">
    <property type="term" value="C:HOPS complex"/>
    <property type="evidence" value="ECO:0007669"/>
    <property type="project" value="TreeGrafter"/>
</dbReference>
<dbReference type="OrthoDB" id="289913at2759"/>
<reference evidence="5 6" key="1">
    <citation type="submission" date="2019-02" db="EMBL/GenBank/DDBJ databases">
        <title>Genome sequencing of the rare red list fungi Antrodiella citrinella (Flaviporus citrinellus).</title>
        <authorList>
            <person name="Buettner E."/>
            <person name="Kellner H."/>
        </authorList>
    </citation>
    <scope>NUCLEOTIDE SEQUENCE [LARGE SCALE GENOMIC DNA]</scope>
    <source>
        <strain evidence="5 6">DSM 108506</strain>
    </source>
</reference>
<feature type="domain" description="Vacuolar protein sorting-associated protein 8 central" evidence="3">
    <location>
        <begin position="748"/>
        <end position="961"/>
    </location>
</feature>
<sequence>MRVADERLFKHPCPSRLHSHWAEAAFFMNGTTQRPEDTAGAGPSSLLSFSDTDGDEETHEDHGGDYSTRFDELMTDEENNSSSEDEEAEGGFLYEGVDAEPAGGYREQLRDVLGTEHEEDELESATDHRSLLKAVEENERFASAMDDEAMNTDSAPETATIPHAKEAEDREVFRWTELRNIGDYLYRNAVPSSKAAEILGTSDVGSPTVLTANGLICVGTDNGKILVFDFKQNLICICGEESQLGAVTALALSFDHTFVAAGHASGYIQLFNINNPKVAARFVAPTSLAAVASGRQEGHLLGSRIVSIGFVAGRHTAVVSADETGLAFYHSLGKVLFVEASDILRILGKYSDETTTSDSVPTPTMALPTAYQHTFRRRRQRKANTILAMSPLPLGTAAHPTDTYNLVALLTPMKLVIVGLRPTPRTWYRRHRDTDEEPPAKSRFKGSLAWYPSVESNEKDPLKPTAQKQNGHASLPSPSLVPVLVYSWGNTLYLIRVSEIKVQEKIKNPRSGKVTTAETGRIVFEEGGQWTTDSDILTVQWLNANQVLVLTTTTLEVYDIRTLKIIDRVLFDAWSLVSPTLSHTTNGSLSYSDAVTEVAHAIRIYKGKIFCLGQHSLSVGTLLTWADRILTFVSNGDFLSAINLTSTYYTGKARGNRNGLPDKPEEIRTVIGSKLRELMFASASYAFSEERLTDSTHVTPDGRGVDRTDLFEGLVVSCAQVSMELDDFEFLFEDLYQYYYDNGISRMYLLQLEPFILDGSIHQVPPRVTQRLIALHDEDNRPDLVERVIWHIDPDCLDINQAITLCQSYRLHDALIYVYTRAMGDYVAPVVELVGLIRKINQQRRARLTGSPVFATFATDEAVEADILNAYKIYPYLANTLTGLTYPSERPLPEEEALRAKTDVYAFLFNGRSGVWPAVGEGGKLVLTSEDENGEEPTYPYTRLLLRFDAEAFLHTLDIAFEDSFLNKKSRPINRLIITKILFEILSTSSLTPSDATFVNIFIARNFPKYSQFIQMTPSHLQGILIGLAESHDEDTREDRQLAAEYLLSAYTPDESDHILHLFKLAGFYRILRSWHRQEQQWIPLIDTFLQDPDYPPQEVFTSVAGVIATASRMNKGTLPLEILSAIEESLPRLLQINIASTASLLDKRIPDLHEDALAALGPEATLQRFAYLRYLLGSPQSLEDIESGEHHRKGGPSVHVPPVLRQEYVSLLCEQDPEGVVRELGYLPLDFLDWKQVLDTCEEHAVYDAVIWALNHKGDPMASVAKAASLDQTLSTQVVHALKPASDSHDAHDNLESLLVSLQTVGRAAVAVCQERSKALDGDVQLDNLWFAVLESQISAVHKVSLCCSSKDQSALPDTDTTTSTQAQREHNALQTLRNLVQSTFTSLMSTSTSSQHRTVSFPRLFKRLVDAASGGSGGGAVYDEFRAILTGMLESYRSDGDLLGITRQILDRDFYEVVKEGAAER</sequence>
<dbReference type="GO" id="GO:0006623">
    <property type="term" value="P:protein targeting to vacuole"/>
    <property type="evidence" value="ECO:0007669"/>
    <property type="project" value="InterPro"/>
</dbReference>
<dbReference type="Gene3D" id="2.130.10.10">
    <property type="entry name" value="YVTN repeat-like/Quinoprotein amine dehydrogenase"/>
    <property type="match status" value="1"/>
</dbReference>
<protein>
    <submittedName>
        <fullName evidence="5">Uncharacterized protein</fullName>
    </submittedName>
</protein>
<organism evidence="5 6">
    <name type="scientific">Antrodiella citrinella</name>
    <dbReference type="NCBI Taxonomy" id="2447956"/>
    <lineage>
        <taxon>Eukaryota</taxon>
        <taxon>Fungi</taxon>
        <taxon>Dikarya</taxon>
        <taxon>Basidiomycota</taxon>
        <taxon>Agaricomycotina</taxon>
        <taxon>Agaricomycetes</taxon>
        <taxon>Polyporales</taxon>
        <taxon>Steccherinaceae</taxon>
        <taxon>Antrodiella</taxon>
    </lineage>
</organism>
<feature type="non-terminal residue" evidence="5">
    <location>
        <position position="1467"/>
    </location>
</feature>
<evidence type="ECO:0000259" key="4">
    <source>
        <dbReference type="Pfam" id="PF25066"/>
    </source>
</evidence>
<dbReference type="GO" id="GO:0034058">
    <property type="term" value="P:endosomal vesicle fusion"/>
    <property type="evidence" value="ECO:0007669"/>
    <property type="project" value="TreeGrafter"/>
</dbReference>
<comment type="caution">
    <text evidence="5">The sequence shown here is derived from an EMBL/GenBank/DDBJ whole genome shotgun (WGS) entry which is preliminary data.</text>
</comment>
<dbReference type="Pfam" id="PF23410">
    <property type="entry name" value="Beta-prop_VPS8"/>
    <property type="match status" value="1"/>
</dbReference>
<feature type="region of interest" description="Disordered" evidence="2">
    <location>
        <begin position="32"/>
        <end position="68"/>
    </location>
</feature>
<comment type="similarity">
    <text evidence="1">Belongs to the VPS8 family.</text>
</comment>
<keyword evidence="6" id="KW-1185">Reference proteome</keyword>
<dbReference type="InterPro" id="IPR015943">
    <property type="entry name" value="WD40/YVTN_repeat-like_dom_sf"/>
</dbReference>
<feature type="region of interest" description="Disordered" evidence="2">
    <location>
        <begin position="455"/>
        <end position="474"/>
    </location>
</feature>
<dbReference type="SUPFAM" id="SSF50978">
    <property type="entry name" value="WD40 repeat-like"/>
    <property type="match status" value="1"/>
</dbReference>
<feature type="compositionally biased region" description="Basic and acidic residues" evidence="2">
    <location>
        <begin position="59"/>
        <end position="68"/>
    </location>
</feature>
<proteinExistence type="inferred from homology"/>